<evidence type="ECO:0000256" key="4">
    <source>
        <dbReference type="RuleBase" id="RU000363"/>
    </source>
</evidence>
<dbReference type="SUPFAM" id="SSF51735">
    <property type="entry name" value="NAD(P)-binding Rossmann-fold domains"/>
    <property type="match status" value="1"/>
</dbReference>
<organism evidence="5 6">
    <name type="scientific">Occultella aeris</name>
    <dbReference type="NCBI Taxonomy" id="2761496"/>
    <lineage>
        <taxon>Bacteria</taxon>
        <taxon>Bacillati</taxon>
        <taxon>Actinomycetota</taxon>
        <taxon>Actinomycetes</taxon>
        <taxon>Micrococcales</taxon>
        <taxon>Ruaniaceae</taxon>
        <taxon>Occultella</taxon>
    </lineage>
</organism>
<evidence type="ECO:0000256" key="2">
    <source>
        <dbReference type="ARBA" id="ARBA00022857"/>
    </source>
</evidence>
<evidence type="ECO:0000313" key="6">
    <source>
        <dbReference type="Proteomes" id="UP000419743"/>
    </source>
</evidence>
<accession>A0A7M4DDC1</accession>
<sequence length="244" mass="25801">MTTALVTGATRGLGLATSRALARTGARVLIAGRARTVTEQVVDGLRQEGLDAHAVQLDVTSPDSIQAAVKQVERRHGHIDVLVNNAGILPEATDATEHQFGDPYLFRTTFETNLFGAVAVTEAFLPLLRRSTAGRIVNVSSTMGSLHDQENPDSAYYQTVVPAYQSSKAALNSVTISLAKTLADTHIKVTSVCPGFVQTDLTPFSREVAPTTAEQAARVVVTAATLPADAKSGTFIDSDGLVAW</sequence>
<dbReference type="AlphaFoldDB" id="A0A7M4DDC1"/>
<dbReference type="PRINTS" id="PR00080">
    <property type="entry name" value="SDRFAMILY"/>
</dbReference>
<dbReference type="Gene3D" id="3.40.50.720">
    <property type="entry name" value="NAD(P)-binding Rossmann-like Domain"/>
    <property type="match status" value="1"/>
</dbReference>
<evidence type="ECO:0000256" key="1">
    <source>
        <dbReference type="ARBA" id="ARBA00006484"/>
    </source>
</evidence>
<dbReference type="Proteomes" id="UP000419743">
    <property type="component" value="Unassembled WGS sequence"/>
</dbReference>
<comment type="similarity">
    <text evidence="1 4">Belongs to the short-chain dehydrogenases/reductases (SDR) family.</text>
</comment>
<dbReference type="InterPro" id="IPR036291">
    <property type="entry name" value="NAD(P)-bd_dom_sf"/>
</dbReference>
<protein>
    <submittedName>
        <fullName evidence="5">Ketoacyl reductase</fullName>
        <ecNumber evidence="5">1.3.1.-</ecNumber>
    </submittedName>
</protein>
<name>A0A7M4DDC1_9MICO</name>
<dbReference type="EMBL" id="CACRYJ010000004">
    <property type="protein sequence ID" value="VZO34840.1"/>
    <property type="molecule type" value="Genomic_DNA"/>
</dbReference>
<dbReference type="RefSeq" id="WP_156738700.1">
    <property type="nucleotide sequence ID" value="NZ_CACRYJ010000004.1"/>
</dbReference>
<dbReference type="PRINTS" id="PR00081">
    <property type="entry name" value="GDHRDH"/>
</dbReference>
<gene>
    <name evidence="5" type="primary">actIII</name>
    <name evidence="5" type="ORF">HALOF300_00110</name>
</gene>
<reference evidence="5 6" key="1">
    <citation type="submission" date="2019-11" db="EMBL/GenBank/DDBJ databases">
        <authorList>
            <person name="Criscuolo A."/>
        </authorList>
    </citation>
    <scope>NUCLEOTIDE SEQUENCE [LARGE SCALE GENOMIC DNA]</scope>
    <source>
        <strain evidence="5">CIP111667</strain>
    </source>
</reference>
<evidence type="ECO:0000256" key="3">
    <source>
        <dbReference type="ARBA" id="ARBA00023002"/>
    </source>
</evidence>
<dbReference type="EC" id="1.3.1.-" evidence="5"/>
<keyword evidence="3 5" id="KW-0560">Oxidoreductase</keyword>
<dbReference type="GO" id="GO:0016491">
    <property type="term" value="F:oxidoreductase activity"/>
    <property type="evidence" value="ECO:0007669"/>
    <property type="project" value="UniProtKB-KW"/>
</dbReference>
<dbReference type="InterPro" id="IPR002347">
    <property type="entry name" value="SDR_fam"/>
</dbReference>
<keyword evidence="6" id="KW-1185">Reference proteome</keyword>
<comment type="caution">
    <text evidence="5">The sequence shown here is derived from an EMBL/GenBank/DDBJ whole genome shotgun (WGS) entry which is preliminary data.</text>
</comment>
<dbReference type="PANTHER" id="PTHR43490:SF99">
    <property type="entry name" value="SHORT-CHAIN DEHYDROGENASE_REDUCTASE"/>
    <property type="match status" value="1"/>
</dbReference>
<proteinExistence type="inferred from homology"/>
<dbReference type="Pfam" id="PF00106">
    <property type="entry name" value="adh_short"/>
    <property type="match status" value="1"/>
</dbReference>
<keyword evidence="2" id="KW-0521">NADP</keyword>
<dbReference type="PANTHER" id="PTHR43490">
    <property type="entry name" value="(+)-NEOMENTHOL DEHYDROGENASE"/>
    <property type="match status" value="1"/>
</dbReference>
<evidence type="ECO:0000313" key="5">
    <source>
        <dbReference type="EMBL" id="VZO34840.1"/>
    </source>
</evidence>